<dbReference type="GO" id="GO:0051537">
    <property type="term" value="F:2 iron, 2 sulfur cluster binding"/>
    <property type="evidence" value="ECO:0007669"/>
    <property type="project" value="InterPro"/>
</dbReference>
<dbReference type="InterPro" id="IPR006058">
    <property type="entry name" value="2Fe2S_fd_BS"/>
</dbReference>
<dbReference type="AlphaFoldDB" id="A0A9Y2EUS6"/>
<dbReference type="PANTHER" id="PTHR43513:SF3">
    <property type="entry name" value="DIHYDROOROTATE DEHYDROGENASE B (NAD(+)), ELECTRON TRANSFER SUBUNIT-RELATED"/>
    <property type="match status" value="1"/>
</dbReference>
<dbReference type="Proteomes" id="UP001243623">
    <property type="component" value="Chromosome"/>
</dbReference>
<keyword evidence="2" id="KW-1185">Reference proteome</keyword>
<dbReference type="PROSITE" id="PS00197">
    <property type="entry name" value="2FE2S_FER_1"/>
    <property type="match status" value="1"/>
</dbReference>
<accession>A0A9Y2EUS6</accession>
<evidence type="ECO:0000313" key="1">
    <source>
        <dbReference type="EMBL" id="WIW69634.1"/>
    </source>
</evidence>
<dbReference type="KEGG" id="sgbi:P3F81_06805"/>
<reference evidence="1" key="1">
    <citation type="submission" date="2023-03" db="EMBL/GenBank/DDBJ databases">
        <title>Selenobaculum gbiensis gen. nov. sp. nov., a new bacterium isolated from the gut microbiota of IBD patient.</title>
        <authorList>
            <person name="Yeo S."/>
            <person name="Park H."/>
            <person name="Huh C.S."/>
        </authorList>
    </citation>
    <scope>NUCLEOTIDE SEQUENCE</scope>
    <source>
        <strain evidence="1">ICN-92133</strain>
    </source>
</reference>
<dbReference type="Gene3D" id="3.40.50.80">
    <property type="entry name" value="Nucleotide-binding domain of ferredoxin-NADP reductase (FNR) module"/>
    <property type="match status" value="1"/>
</dbReference>
<gene>
    <name evidence="1" type="ORF">P3F81_06805</name>
</gene>
<evidence type="ECO:0008006" key="3">
    <source>
        <dbReference type="Google" id="ProtNLM"/>
    </source>
</evidence>
<dbReference type="SUPFAM" id="SSF52343">
    <property type="entry name" value="Ferredoxin reductase-like, C-terminal NADP-linked domain"/>
    <property type="match status" value="1"/>
</dbReference>
<name>A0A9Y2EUS6_9FIRM</name>
<dbReference type="InterPro" id="IPR050353">
    <property type="entry name" value="PyrK_electron_transfer"/>
</dbReference>
<dbReference type="RefSeq" id="WP_147668948.1">
    <property type="nucleotide sequence ID" value="NZ_CP120678.1"/>
</dbReference>
<protein>
    <recommendedName>
        <fullName evidence="3">Sulfide/dihydroorotate dehydrogenase-like FAD/NAD-binding protein</fullName>
    </recommendedName>
</protein>
<sequence length="320" mass="35702">MLKELIKRCIDINSSYCPCLLADTNHCVYCSQLQGKEFCDCDWQGVCILYENFWQKKCIATNKISRVEEKTQFSIKEKLNEKTYIIEFTVSQELAERLDEVGAFVFLRNAEDEGCCCFPVGVMAVQKNIITVAVEIVGAKSARLFINDGNILVRGPYYNGMLGKPWIDNIKESNILLVAGGIGQAPASSVIHKLVENNNMITAILAPGKVGKIFVGEKLRKQGVLVYDVDSLRKTGFVLLKELLNDRKIDLVISAGPDSQHRGLINGLNDYGYNIPMAVTNNATMCCGEGICGSCQQMNHDNQMMKLCKMQVDFNQIMQN</sequence>
<organism evidence="1 2">
    <name type="scientific">Selenobaculum gibii</name>
    <dbReference type="NCBI Taxonomy" id="3054208"/>
    <lineage>
        <taxon>Bacteria</taxon>
        <taxon>Bacillati</taxon>
        <taxon>Bacillota</taxon>
        <taxon>Negativicutes</taxon>
        <taxon>Selenomonadales</taxon>
        <taxon>Selenomonadaceae</taxon>
        <taxon>Selenobaculum</taxon>
    </lineage>
</organism>
<dbReference type="PANTHER" id="PTHR43513">
    <property type="entry name" value="DIHYDROOROTATE DEHYDROGENASE B (NAD(+)), ELECTRON TRANSFER SUBUNIT"/>
    <property type="match status" value="1"/>
</dbReference>
<evidence type="ECO:0000313" key="2">
    <source>
        <dbReference type="Proteomes" id="UP001243623"/>
    </source>
</evidence>
<dbReference type="EMBL" id="CP120678">
    <property type="protein sequence ID" value="WIW69634.1"/>
    <property type="molecule type" value="Genomic_DNA"/>
</dbReference>
<dbReference type="InterPro" id="IPR039261">
    <property type="entry name" value="FNR_nucleotide-bd"/>
</dbReference>
<proteinExistence type="predicted"/>